<dbReference type="Gene3D" id="1.10.357.10">
    <property type="entry name" value="Tetracycline Repressor, domain 2"/>
    <property type="match status" value="1"/>
</dbReference>
<dbReference type="PANTHER" id="PTHR43479:SF11">
    <property type="entry name" value="ACREF_ENVCD OPERON REPRESSOR-RELATED"/>
    <property type="match status" value="1"/>
</dbReference>
<dbReference type="InterPro" id="IPR050624">
    <property type="entry name" value="HTH-type_Tx_Regulator"/>
</dbReference>
<accession>A0ABP8DZX6</accession>
<proteinExistence type="predicted"/>
<feature type="DNA-binding region" description="H-T-H motif" evidence="2">
    <location>
        <begin position="30"/>
        <end position="49"/>
    </location>
</feature>
<sequence length="188" mass="20574">MVDARIVQTTKSLHTAIVDLASSTPVSAITVADVTRAAGINRATFYSHATSPGALLADVLRPELDAIRAADLDAREEGRGPATEITRRGMERVVEHVVKYRDVYRLALPDPLDASTHRALARHFEESSLMHLDLRDAAALPQGFSKPLAAGFVAHGLVGVIENWLTGKRSSRRSLVDNIMLMLPTWWD</sequence>
<keyword evidence="1 2" id="KW-0238">DNA-binding</keyword>
<organism evidence="4 5">
    <name type="scientific">Frondihabitans peucedani</name>
    <dbReference type="NCBI Taxonomy" id="598626"/>
    <lineage>
        <taxon>Bacteria</taxon>
        <taxon>Bacillati</taxon>
        <taxon>Actinomycetota</taxon>
        <taxon>Actinomycetes</taxon>
        <taxon>Micrococcales</taxon>
        <taxon>Microbacteriaceae</taxon>
        <taxon>Frondihabitans</taxon>
    </lineage>
</organism>
<gene>
    <name evidence="4" type="ORF">GCM10022256_11040</name>
</gene>
<dbReference type="RefSeq" id="WP_344794017.1">
    <property type="nucleotide sequence ID" value="NZ_BAABAU010000001.1"/>
</dbReference>
<feature type="domain" description="HTH tetR-type" evidence="3">
    <location>
        <begin position="7"/>
        <end position="67"/>
    </location>
</feature>
<protein>
    <recommendedName>
        <fullName evidence="3">HTH tetR-type domain-containing protein</fullName>
    </recommendedName>
</protein>
<dbReference type="InterPro" id="IPR009057">
    <property type="entry name" value="Homeodomain-like_sf"/>
</dbReference>
<dbReference type="PROSITE" id="PS50977">
    <property type="entry name" value="HTH_TETR_2"/>
    <property type="match status" value="1"/>
</dbReference>
<name>A0ABP8DZX6_9MICO</name>
<reference evidence="5" key="1">
    <citation type="journal article" date="2019" name="Int. J. Syst. Evol. Microbiol.">
        <title>The Global Catalogue of Microorganisms (GCM) 10K type strain sequencing project: providing services to taxonomists for standard genome sequencing and annotation.</title>
        <authorList>
            <consortium name="The Broad Institute Genomics Platform"/>
            <consortium name="The Broad Institute Genome Sequencing Center for Infectious Disease"/>
            <person name="Wu L."/>
            <person name="Ma J."/>
        </authorList>
    </citation>
    <scope>NUCLEOTIDE SEQUENCE [LARGE SCALE GENOMIC DNA]</scope>
    <source>
        <strain evidence="5">JCM 17442</strain>
    </source>
</reference>
<dbReference type="SUPFAM" id="SSF46689">
    <property type="entry name" value="Homeodomain-like"/>
    <property type="match status" value="1"/>
</dbReference>
<evidence type="ECO:0000313" key="5">
    <source>
        <dbReference type="Proteomes" id="UP001501594"/>
    </source>
</evidence>
<dbReference type="PANTHER" id="PTHR43479">
    <property type="entry name" value="ACREF/ENVCD OPERON REPRESSOR-RELATED"/>
    <property type="match status" value="1"/>
</dbReference>
<dbReference type="EMBL" id="BAABAU010000001">
    <property type="protein sequence ID" value="GAA4265492.1"/>
    <property type="molecule type" value="Genomic_DNA"/>
</dbReference>
<evidence type="ECO:0000256" key="1">
    <source>
        <dbReference type="ARBA" id="ARBA00023125"/>
    </source>
</evidence>
<dbReference type="InterPro" id="IPR001647">
    <property type="entry name" value="HTH_TetR"/>
</dbReference>
<keyword evidence="5" id="KW-1185">Reference proteome</keyword>
<evidence type="ECO:0000259" key="3">
    <source>
        <dbReference type="PROSITE" id="PS50977"/>
    </source>
</evidence>
<dbReference type="Proteomes" id="UP001501594">
    <property type="component" value="Unassembled WGS sequence"/>
</dbReference>
<evidence type="ECO:0000313" key="4">
    <source>
        <dbReference type="EMBL" id="GAA4265492.1"/>
    </source>
</evidence>
<evidence type="ECO:0000256" key="2">
    <source>
        <dbReference type="PROSITE-ProRule" id="PRU00335"/>
    </source>
</evidence>
<comment type="caution">
    <text evidence="4">The sequence shown here is derived from an EMBL/GenBank/DDBJ whole genome shotgun (WGS) entry which is preliminary data.</text>
</comment>